<evidence type="ECO:0000256" key="2">
    <source>
        <dbReference type="ARBA" id="ARBA00004714"/>
    </source>
</evidence>
<evidence type="ECO:0000313" key="9">
    <source>
        <dbReference type="EMBL" id="TDD10030.1"/>
    </source>
</evidence>
<dbReference type="PANTHER" id="PTHR11627">
    <property type="entry name" value="FRUCTOSE-BISPHOSPHATE ALDOLASE"/>
    <property type="match status" value="1"/>
</dbReference>
<dbReference type="AlphaFoldDB" id="A0A4R4W9R4"/>
<evidence type="ECO:0000256" key="6">
    <source>
        <dbReference type="ARBA" id="ARBA00023239"/>
    </source>
</evidence>
<dbReference type="EMBL" id="SMKS01000002">
    <property type="protein sequence ID" value="TDD10030.1"/>
    <property type="molecule type" value="Genomic_DNA"/>
</dbReference>
<dbReference type="InterPro" id="IPR000741">
    <property type="entry name" value="FBA_I"/>
</dbReference>
<comment type="caution">
    <text evidence="9">The sequence shown here is derived from an EMBL/GenBank/DDBJ whole genome shotgun (WGS) entry which is preliminary data.</text>
</comment>
<evidence type="ECO:0000256" key="5">
    <source>
        <dbReference type="ARBA" id="ARBA00023152"/>
    </source>
</evidence>
<dbReference type="FunFam" id="3.20.20.70:FF:000140">
    <property type="entry name" value="Fructose-bisphosphate aldolase"/>
    <property type="match status" value="1"/>
</dbReference>
<evidence type="ECO:0000313" key="10">
    <source>
        <dbReference type="Proteomes" id="UP000295674"/>
    </source>
</evidence>
<dbReference type="SUPFAM" id="SSF51569">
    <property type="entry name" value="Aldolase"/>
    <property type="match status" value="1"/>
</dbReference>
<proteinExistence type="inferred from homology"/>
<gene>
    <name evidence="9" type="ORF">E1181_01950</name>
</gene>
<dbReference type="OrthoDB" id="9813469at2"/>
<dbReference type="InterPro" id="IPR013785">
    <property type="entry name" value="Aldolase_TIM"/>
</dbReference>
<keyword evidence="5" id="KW-0324">Glycolysis</keyword>
<organism evidence="9 10">
    <name type="scientific">Saccharopolyspora terrae</name>
    <dbReference type="NCBI Taxonomy" id="2530384"/>
    <lineage>
        <taxon>Bacteria</taxon>
        <taxon>Bacillati</taxon>
        <taxon>Actinomycetota</taxon>
        <taxon>Actinomycetes</taxon>
        <taxon>Pseudonocardiales</taxon>
        <taxon>Pseudonocardiaceae</taxon>
        <taxon>Saccharopolyspora</taxon>
    </lineage>
</organism>
<comment type="similarity">
    <text evidence="3">Belongs to the class I fructose-bisphosphate aldolase family.</text>
</comment>
<comment type="pathway">
    <text evidence="2">Carbohydrate degradation; glycolysis; D-glyceraldehyde 3-phosphate and glycerone phosphate from D-glucose: step 4/4.</text>
</comment>
<dbReference type="Pfam" id="PF00274">
    <property type="entry name" value="Glycolytic"/>
    <property type="match status" value="1"/>
</dbReference>
<evidence type="ECO:0000256" key="7">
    <source>
        <dbReference type="ARBA" id="ARBA00029799"/>
    </source>
</evidence>
<dbReference type="RefSeq" id="WP_132672129.1">
    <property type="nucleotide sequence ID" value="NZ_SMKS01000002.1"/>
</dbReference>
<dbReference type="GO" id="GO:0006096">
    <property type="term" value="P:glycolytic process"/>
    <property type="evidence" value="ECO:0007669"/>
    <property type="project" value="UniProtKB-UniPathway"/>
</dbReference>
<evidence type="ECO:0000256" key="8">
    <source>
        <dbReference type="ARBA" id="ARBA00072515"/>
    </source>
</evidence>
<dbReference type="EC" id="4.1.2.13" evidence="4"/>
<reference evidence="9 10" key="1">
    <citation type="submission" date="2019-03" db="EMBL/GenBank/DDBJ databases">
        <title>Draft genome sequences of novel Actinobacteria.</title>
        <authorList>
            <person name="Sahin N."/>
            <person name="Ay H."/>
            <person name="Saygin H."/>
        </authorList>
    </citation>
    <scope>NUCLEOTIDE SEQUENCE [LARGE SCALE GENOMIC DNA]</scope>
    <source>
        <strain evidence="9 10">16K309</strain>
    </source>
</reference>
<name>A0A4R4W9R4_9PSEU</name>
<dbReference type="UniPathway" id="UPA00109">
    <property type="reaction ID" value="UER00183"/>
</dbReference>
<keyword evidence="10" id="KW-1185">Reference proteome</keyword>
<evidence type="ECO:0000256" key="1">
    <source>
        <dbReference type="ARBA" id="ARBA00000441"/>
    </source>
</evidence>
<evidence type="ECO:0000256" key="4">
    <source>
        <dbReference type="ARBA" id="ARBA00013068"/>
    </source>
</evidence>
<accession>A0A4R4W9R4</accession>
<protein>
    <recommendedName>
        <fullName evidence="8">Probable fructose-bisphosphate aldolase class 1</fullName>
        <ecNumber evidence="4">4.1.2.13</ecNumber>
    </recommendedName>
    <alternativeName>
        <fullName evidence="7">Fructose-bisphosphate aldolase class I</fullName>
    </alternativeName>
</protein>
<dbReference type="Proteomes" id="UP000295674">
    <property type="component" value="Unassembled WGS sequence"/>
</dbReference>
<dbReference type="NCBIfam" id="NF033379">
    <property type="entry name" value="FrucBisAld_I"/>
    <property type="match status" value="1"/>
</dbReference>
<dbReference type="GO" id="GO:0004332">
    <property type="term" value="F:fructose-bisphosphate aldolase activity"/>
    <property type="evidence" value="ECO:0007669"/>
    <property type="project" value="UniProtKB-EC"/>
</dbReference>
<keyword evidence="6" id="KW-0456">Lyase</keyword>
<comment type="catalytic activity">
    <reaction evidence="1">
        <text>beta-D-fructose 1,6-bisphosphate = D-glyceraldehyde 3-phosphate + dihydroxyacetone phosphate</text>
        <dbReference type="Rhea" id="RHEA:14729"/>
        <dbReference type="ChEBI" id="CHEBI:32966"/>
        <dbReference type="ChEBI" id="CHEBI:57642"/>
        <dbReference type="ChEBI" id="CHEBI:59776"/>
        <dbReference type="EC" id="4.1.2.13"/>
    </reaction>
</comment>
<evidence type="ECO:0000256" key="3">
    <source>
        <dbReference type="ARBA" id="ARBA00010387"/>
    </source>
</evidence>
<dbReference type="Gene3D" id="3.20.20.70">
    <property type="entry name" value="Aldolase class I"/>
    <property type="match status" value="1"/>
</dbReference>
<sequence length="325" mass="34759">MATLNEIAHRMVSNRRGVLAADESISTMSSRLEGVGVAPTDENRRTYRELIVTTPDLADSISGIILADDTLRQELSDGRTFPAALADMGILAGIKVDTGAKPLAGADGEKVTEGLDGLRDRVAEYVGLGATFAKWRAVITIGGGRPTERSIRANVHGLARYAGLCQEGGLVPIVEPEVLMDGDHTLARCQQVTRVVLRALFDELALMQVRLDGMVLKPNMVVAGKDCPQQPGIEEVAQTTVDTLRETVPPEVPGIAFLSGGQSPELATRHLGAMQNCGPLPWELTYSFGRALVGPALETWRGDASRWEDAQRALSDRAVANAAAR</sequence>